<dbReference type="InterPro" id="IPR027417">
    <property type="entry name" value="P-loop_NTPase"/>
</dbReference>
<gene>
    <name evidence="2" type="ORF">PANT_6c00030</name>
</gene>
<dbReference type="EMBL" id="DF196772">
    <property type="protein sequence ID" value="GAC72016.1"/>
    <property type="molecule type" value="Genomic_DNA"/>
</dbReference>
<dbReference type="Gene3D" id="3.40.50.300">
    <property type="entry name" value="P-loop containing nucleotide triphosphate hydrolases"/>
    <property type="match status" value="1"/>
</dbReference>
<dbReference type="OrthoDB" id="439792at2759"/>
<organism evidence="2 3">
    <name type="scientific">Pseudozyma antarctica (strain T-34)</name>
    <name type="common">Yeast</name>
    <name type="synonym">Candida antarctica</name>
    <dbReference type="NCBI Taxonomy" id="1151754"/>
    <lineage>
        <taxon>Eukaryota</taxon>
        <taxon>Fungi</taxon>
        <taxon>Dikarya</taxon>
        <taxon>Basidiomycota</taxon>
        <taxon>Ustilaginomycotina</taxon>
        <taxon>Ustilaginomycetes</taxon>
        <taxon>Ustilaginales</taxon>
        <taxon>Ustilaginaceae</taxon>
        <taxon>Moesziomyces</taxon>
    </lineage>
</organism>
<name>M9LKN2_PSEA3</name>
<sequence length="127" mass="13992">MQLQSAGLICHQVAFTTSPTTRPRSKAKTTSQANRSPSAKMTTSYETFGKRLKSFHAQTEPMLEHYRQKSGSVIDIDCRTQTSPDASTTSSQDLFVNLRGDTSNQIWPHLVAIVQSRFPALKSASSS</sequence>
<evidence type="ECO:0000256" key="1">
    <source>
        <dbReference type="SAM" id="MobiDB-lite"/>
    </source>
</evidence>
<proteinExistence type="predicted"/>
<feature type="region of interest" description="Disordered" evidence="1">
    <location>
        <begin position="15"/>
        <end position="43"/>
    </location>
</feature>
<evidence type="ECO:0000313" key="3">
    <source>
        <dbReference type="Proteomes" id="UP000011976"/>
    </source>
</evidence>
<reference evidence="3" key="1">
    <citation type="journal article" date="2013" name="Genome Announc.">
        <title>Genome sequence of the basidiomycetous yeast Pseudozyma antarctica T-34, a producer of the glycolipid biosurfactants mannosylerythritol lipids.</title>
        <authorList>
            <person name="Morita T."/>
            <person name="Koike H."/>
            <person name="Koyama Y."/>
            <person name="Hagiwara H."/>
            <person name="Ito E."/>
            <person name="Fukuoka T."/>
            <person name="Imura T."/>
            <person name="Machida M."/>
            <person name="Kitamoto D."/>
        </authorList>
    </citation>
    <scope>NUCLEOTIDE SEQUENCE [LARGE SCALE GENOMIC DNA]</scope>
    <source>
        <strain evidence="3">T-34</strain>
    </source>
</reference>
<dbReference type="AlphaFoldDB" id="M9LKN2"/>
<evidence type="ECO:0000313" key="2">
    <source>
        <dbReference type="EMBL" id="GAC72016.1"/>
    </source>
</evidence>
<protein>
    <submittedName>
        <fullName evidence="2">Uncharacterized protein</fullName>
    </submittedName>
</protein>
<accession>M9LKN2</accession>
<dbReference type="Proteomes" id="UP000011976">
    <property type="component" value="Unassembled WGS sequence"/>
</dbReference>